<evidence type="ECO:0000313" key="1">
    <source>
        <dbReference type="EMBL" id="KAI9910179.1"/>
    </source>
</evidence>
<name>A0ACC0VUN5_9STRA</name>
<dbReference type="Proteomes" id="UP001163321">
    <property type="component" value="Chromosome 6"/>
</dbReference>
<sequence>MCGIGLVLTAWTSRDDSISQSVHPSDILTSSKFTHEFQRRLRQRGPDQSHHEIRALAFPSTNQCGWTLAMHSAVLHLRGAQLTSQPVIDSHENILCWNGEIFAIMQEGTPGASTAFLTTSDTRFLSETLERAGHNVTQPGGPIKTDGPDPIIHVLHQVWGPFALIWLHAATQRIYFAHDRFGRRSLLYTKWSLPGFDDWIGEVAGTKRASHTFRPSELSHFILGNVATHATHKEEGHWPVFHELPVAGIYVLDLRHAHVAFHPYPPLVVSIPRPISPSPQASTVFDHFRTPLPCPATTTSDLDVAALALLRALSTAVGVRVRSVPSDAAASASARVALFFSGGLDSVVLAALTHYHVPAGEPIDLLTVCFDEGSHFASPDRQAAHVAHAELCALFPARPWHLLLVNVPRKDLVAQQREIQALMAPCDSHMDFNIGAAFWFLARGQGTLMIQASLDTKERNEATQKPARGSSSCVPSTYQTRARVVLVGIGADEQLAGYGRHRTTLRTKGEAALRAELKMEMERLWKRNLGRDDRCIAAHGREARFPYLDEAVVATIARFPLASLCDAALPRGKGEKRVLRVVAELLGLHSCVDLAKRAIQFGSRIAKVSTTGSYRQTQGSTKFARVD</sequence>
<keyword evidence="2" id="KW-1185">Reference proteome</keyword>
<comment type="caution">
    <text evidence="1">The sequence shown here is derived from an EMBL/GenBank/DDBJ whole genome shotgun (WGS) entry which is preliminary data.</text>
</comment>
<proteinExistence type="predicted"/>
<reference evidence="1 2" key="1">
    <citation type="journal article" date="2022" name="bioRxiv">
        <title>The genome of the oomycete Peronosclerospora sorghi, a cosmopolitan pathogen of maize and sorghum, is inflated with dispersed pseudogenes.</title>
        <authorList>
            <person name="Fletcher K."/>
            <person name="Martin F."/>
            <person name="Isakeit T."/>
            <person name="Cavanaugh K."/>
            <person name="Magill C."/>
            <person name="Michelmore R."/>
        </authorList>
    </citation>
    <scope>NUCLEOTIDE SEQUENCE [LARGE SCALE GENOMIC DNA]</scope>
    <source>
        <strain evidence="1">P6</strain>
    </source>
</reference>
<protein>
    <submittedName>
        <fullName evidence="1">Uncharacterized protein</fullName>
    </submittedName>
</protein>
<dbReference type="EMBL" id="CM047585">
    <property type="protein sequence ID" value="KAI9910179.1"/>
    <property type="molecule type" value="Genomic_DNA"/>
</dbReference>
<gene>
    <name evidence="1" type="ORF">PsorP6_010394</name>
</gene>
<organism evidence="1 2">
    <name type="scientific">Peronosclerospora sorghi</name>
    <dbReference type="NCBI Taxonomy" id="230839"/>
    <lineage>
        <taxon>Eukaryota</taxon>
        <taxon>Sar</taxon>
        <taxon>Stramenopiles</taxon>
        <taxon>Oomycota</taxon>
        <taxon>Peronosporomycetes</taxon>
        <taxon>Peronosporales</taxon>
        <taxon>Peronosporaceae</taxon>
        <taxon>Peronosclerospora</taxon>
    </lineage>
</organism>
<evidence type="ECO:0000313" key="2">
    <source>
        <dbReference type="Proteomes" id="UP001163321"/>
    </source>
</evidence>
<accession>A0ACC0VUN5</accession>